<evidence type="ECO:0000313" key="6">
    <source>
        <dbReference type="Proteomes" id="UP000673375"/>
    </source>
</evidence>
<dbReference type="InterPro" id="IPR036390">
    <property type="entry name" value="WH_DNA-bd_sf"/>
</dbReference>
<keyword evidence="1" id="KW-0805">Transcription regulation</keyword>
<evidence type="ECO:0000259" key="4">
    <source>
        <dbReference type="PROSITE" id="PS50995"/>
    </source>
</evidence>
<comment type="caution">
    <text evidence="5">The sequence shown here is derived from an EMBL/GenBank/DDBJ whole genome shotgun (WGS) entry which is preliminary data.</text>
</comment>
<dbReference type="InterPro" id="IPR036388">
    <property type="entry name" value="WH-like_DNA-bd_sf"/>
</dbReference>
<sequence length="142" mass="16572">MTFGMENSLSEQLYSINNLQQEYIQHRLKRIDLNTQQARTLNYIFSNSGTIQKELAIYLGKQDATITNLLKTLEKKHYITREIPENNERQKKLYLTDKGITAVQEIQAIFIELEEALSSLLTKSEQATTKQLLKKIQQHFPK</sequence>
<gene>
    <name evidence="5" type="ORF">I6N96_10155</name>
</gene>
<dbReference type="PROSITE" id="PS50995">
    <property type="entry name" value="HTH_MARR_2"/>
    <property type="match status" value="1"/>
</dbReference>
<keyword evidence="2" id="KW-0238">DNA-binding</keyword>
<keyword evidence="6" id="KW-1185">Reference proteome</keyword>
<evidence type="ECO:0000256" key="1">
    <source>
        <dbReference type="ARBA" id="ARBA00023015"/>
    </source>
</evidence>
<dbReference type="Proteomes" id="UP000673375">
    <property type="component" value="Unassembled WGS sequence"/>
</dbReference>
<keyword evidence="3" id="KW-0804">Transcription</keyword>
<reference evidence="5 6" key="1">
    <citation type="submission" date="2020-12" db="EMBL/GenBank/DDBJ databases">
        <title>Vagococcus allomyrinae sp. nov. and Enterococcus lavae sp. nov., isolated from the larvae of Allomyrina dichotoma.</title>
        <authorList>
            <person name="Lee S.D."/>
        </authorList>
    </citation>
    <scope>NUCLEOTIDE SEQUENCE [LARGE SCALE GENOMIC DNA]</scope>
    <source>
        <strain evidence="5 6">BWM-S5</strain>
    </source>
</reference>
<proteinExistence type="predicted"/>
<evidence type="ECO:0000256" key="2">
    <source>
        <dbReference type="ARBA" id="ARBA00023125"/>
    </source>
</evidence>
<name>A0ABS4CJ53_9ENTE</name>
<protein>
    <submittedName>
        <fullName evidence="5">MarR family transcriptional regulator</fullName>
    </submittedName>
</protein>
<feature type="domain" description="HTH marR-type" evidence="4">
    <location>
        <begin position="6"/>
        <end position="138"/>
    </location>
</feature>
<dbReference type="Gene3D" id="1.10.10.10">
    <property type="entry name" value="Winged helix-like DNA-binding domain superfamily/Winged helix DNA-binding domain"/>
    <property type="match status" value="1"/>
</dbReference>
<dbReference type="EMBL" id="JAEDXU010000004">
    <property type="protein sequence ID" value="MBP1046651.1"/>
    <property type="molecule type" value="Genomic_DNA"/>
</dbReference>
<dbReference type="SUPFAM" id="SSF46785">
    <property type="entry name" value="Winged helix' DNA-binding domain"/>
    <property type="match status" value="1"/>
</dbReference>
<evidence type="ECO:0000256" key="3">
    <source>
        <dbReference type="ARBA" id="ARBA00023163"/>
    </source>
</evidence>
<accession>A0ABS4CJ53</accession>
<dbReference type="InterPro" id="IPR000835">
    <property type="entry name" value="HTH_MarR-typ"/>
</dbReference>
<evidence type="ECO:0000313" key="5">
    <source>
        <dbReference type="EMBL" id="MBP1046651.1"/>
    </source>
</evidence>
<dbReference type="SMART" id="SM00347">
    <property type="entry name" value="HTH_MARR"/>
    <property type="match status" value="1"/>
</dbReference>
<dbReference type="Pfam" id="PF01047">
    <property type="entry name" value="MarR"/>
    <property type="match status" value="1"/>
</dbReference>
<dbReference type="PANTHER" id="PTHR42756">
    <property type="entry name" value="TRANSCRIPTIONAL REGULATOR, MARR"/>
    <property type="match status" value="1"/>
</dbReference>
<organism evidence="5 6">
    <name type="scientific">Enterococcus larvae</name>
    <dbReference type="NCBI Taxonomy" id="2794352"/>
    <lineage>
        <taxon>Bacteria</taxon>
        <taxon>Bacillati</taxon>
        <taxon>Bacillota</taxon>
        <taxon>Bacilli</taxon>
        <taxon>Lactobacillales</taxon>
        <taxon>Enterococcaceae</taxon>
        <taxon>Enterococcus</taxon>
    </lineage>
</organism>
<dbReference type="PANTHER" id="PTHR42756:SF1">
    <property type="entry name" value="TRANSCRIPTIONAL REPRESSOR OF EMRAB OPERON"/>
    <property type="match status" value="1"/>
</dbReference>
<dbReference type="PRINTS" id="PR00598">
    <property type="entry name" value="HTHMARR"/>
</dbReference>